<dbReference type="PANTHER" id="PTHR32089:SF112">
    <property type="entry name" value="LYSOZYME-LIKE PROTEIN-RELATED"/>
    <property type="match status" value="1"/>
</dbReference>
<keyword evidence="4" id="KW-0175">Coiled coil</keyword>
<protein>
    <submittedName>
        <fullName evidence="6">Chemotaxis protein</fullName>
    </submittedName>
</protein>
<dbReference type="Proteomes" id="UP000202440">
    <property type="component" value="Chromosome"/>
</dbReference>
<dbReference type="InterPro" id="IPR025991">
    <property type="entry name" value="Chemoreceptor_zinc-bind_dom"/>
</dbReference>
<dbReference type="Pfam" id="PF13682">
    <property type="entry name" value="CZB"/>
    <property type="match status" value="1"/>
</dbReference>
<dbReference type="Gene3D" id="1.20.120.30">
    <property type="entry name" value="Aspartate receptor, ligand-binding domain"/>
    <property type="match status" value="1"/>
</dbReference>
<name>A0A222FNQ1_9GAMM</name>
<dbReference type="InterPro" id="IPR004089">
    <property type="entry name" value="MCPsignal_dom"/>
</dbReference>
<dbReference type="GO" id="GO:0006935">
    <property type="term" value="P:chemotaxis"/>
    <property type="evidence" value="ECO:0007669"/>
    <property type="project" value="UniProtKB-ARBA"/>
</dbReference>
<dbReference type="OrthoDB" id="9808588at2"/>
<dbReference type="SMART" id="SM00283">
    <property type="entry name" value="MA"/>
    <property type="match status" value="1"/>
</dbReference>
<dbReference type="EMBL" id="CP022530">
    <property type="protein sequence ID" value="ASP40011.1"/>
    <property type="molecule type" value="Genomic_DNA"/>
</dbReference>
<feature type="domain" description="Methyl-accepting transducer" evidence="5">
    <location>
        <begin position="61"/>
        <end position="248"/>
    </location>
</feature>
<dbReference type="AlphaFoldDB" id="A0A222FNQ1"/>
<evidence type="ECO:0000256" key="1">
    <source>
        <dbReference type="ARBA" id="ARBA00004370"/>
    </source>
</evidence>
<dbReference type="SUPFAM" id="SSF58104">
    <property type="entry name" value="Methyl-accepting chemotaxis protein (MCP) signaling domain"/>
    <property type="match status" value="1"/>
</dbReference>
<dbReference type="Pfam" id="PF00015">
    <property type="entry name" value="MCPsignal"/>
    <property type="match status" value="1"/>
</dbReference>
<accession>A0A222FNQ1</accession>
<dbReference type="GO" id="GO:0016020">
    <property type="term" value="C:membrane"/>
    <property type="evidence" value="ECO:0007669"/>
    <property type="project" value="UniProtKB-SubCell"/>
</dbReference>
<dbReference type="GO" id="GO:0007165">
    <property type="term" value="P:signal transduction"/>
    <property type="evidence" value="ECO:0007669"/>
    <property type="project" value="UniProtKB-KW"/>
</dbReference>
<evidence type="ECO:0000256" key="2">
    <source>
        <dbReference type="ARBA" id="ARBA00023224"/>
    </source>
</evidence>
<evidence type="ECO:0000313" key="6">
    <source>
        <dbReference type="EMBL" id="ASP40011.1"/>
    </source>
</evidence>
<gene>
    <name evidence="6" type="ORF">CHH28_15610</name>
</gene>
<proteinExistence type="predicted"/>
<evidence type="ECO:0000256" key="3">
    <source>
        <dbReference type="PROSITE-ProRule" id="PRU00284"/>
    </source>
</evidence>
<dbReference type="KEGG" id="bsan:CHH28_15610"/>
<dbReference type="PANTHER" id="PTHR32089">
    <property type="entry name" value="METHYL-ACCEPTING CHEMOTAXIS PROTEIN MCPB"/>
    <property type="match status" value="1"/>
</dbReference>
<keyword evidence="7" id="KW-1185">Reference proteome</keyword>
<keyword evidence="2 3" id="KW-0807">Transducer</keyword>
<evidence type="ECO:0000256" key="4">
    <source>
        <dbReference type="SAM" id="Coils"/>
    </source>
</evidence>
<evidence type="ECO:0000313" key="7">
    <source>
        <dbReference type="Proteomes" id="UP000202440"/>
    </source>
</evidence>
<comment type="subcellular location">
    <subcellularLocation>
        <location evidence="1">Membrane</location>
    </subcellularLocation>
</comment>
<dbReference type="Gene3D" id="6.10.250.3200">
    <property type="match status" value="1"/>
</dbReference>
<sequence length="366" mass="40239">MWRQQKERRPSAEMEALKERLQRLESENKLLRKVKVVADMRTEYGLEQLNELQALRDLWFSSADALDQIRNTMAASAEQMEEKNTEIVNSIENVAGIGVTLDHLMAQLKSIGEDTSQASEAVSGLKQVASGIQNFVGLIQGISEQTNLLALNAAIEAARAGEQGRGFAVVADEVRTLAQRTADATAEIGSLISTIGGEVDVVATGITTVGTRSGDLADNVQDVSQQVTSIGDVSKHVSRTFTATANSSFIETVKLDHVVWKTKVYHTIWSEGSESDAQLADDTSCRLGRWYHEGLGYQRYRHLNSYARLEEPHAAVHRHGFKAIECHRNGNGAQAINHLEQMEKASERVVAILSDLETEIERDGLA</sequence>
<dbReference type="PROSITE" id="PS50111">
    <property type="entry name" value="CHEMOTAXIS_TRANSDUC_2"/>
    <property type="match status" value="1"/>
</dbReference>
<reference evidence="6 7" key="1">
    <citation type="submission" date="2017-07" db="EMBL/GenBank/DDBJ databases">
        <title>Annotated genome sequence of Bacterioplanes sanyensis isolated from Red Sea.</title>
        <authorList>
            <person name="Rehman Z.U."/>
        </authorList>
    </citation>
    <scope>NUCLEOTIDE SEQUENCE [LARGE SCALE GENOMIC DNA]</scope>
    <source>
        <strain evidence="6 7">NV9</strain>
    </source>
</reference>
<evidence type="ECO:0000259" key="5">
    <source>
        <dbReference type="PROSITE" id="PS50111"/>
    </source>
</evidence>
<organism evidence="6 7">
    <name type="scientific">Bacterioplanes sanyensis</name>
    <dbReference type="NCBI Taxonomy" id="1249553"/>
    <lineage>
        <taxon>Bacteria</taxon>
        <taxon>Pseudomonadati</taxon>
        <taxon>Pseudomonadota</taxon>
        <taxon>Gammaproteobacteria</taxon>
        <taxon>Oceanospirillales</taxon>
        <taxon>Oceanospirillaceae</taxon>
        <taxon>Bacterioplanes</taxon>
    </lineage>
</organism>
<feature type="coiled-coil region" evidence="4">
    <location>
        <begin position="7"/>
        <end position="34"/>
    </location>
</feature>